<feature type="domain" description="Large ribosomal subunit protein uL11 N-terminal" evidence="7">
    <location>
        <begin position="9"/>
        <end position="66"/>
    </location>
</feature>
<dbReference type="InterPro" id="IPR036769">
    <property type="entry name" value="Ribosomal_uL11_C_sf"/>
</dbReference>
<name>A0A0B5W2K4_9FLOR</name>
<dbReference type="GO" id="GO:0006412">
    <property type="term" value="P:translation"/>
    <property type="evidence" value="ECO:0007669"/>
    <property type="project" value="InterPro"/>
</dbReference>
<sequence>MLKKNIGSIKLVLVAGKATPAPPVGPALGQYGININIFCKEYNNKTYNKIGLVIPVEILIYDDLSFSFILKTSPTSMLLAQAAKIKKGSNIPNLKQVGSISATQLYDIAIIKLSDLNTNNINKAISIVNGTANSMGISIK</sequence>
<dbReference type="Gene3D" id="1.10.10.250">
    <property type="entry name" value="Ribosomal protein L11, C-terminal domain"/>
    <property type="match status" value="1"/>
</dbReference>
<reference evidence="8" key="1">
    <citation type="journal article" date="2015" name="J. Phycol.">
        <title>The Choreocolax polysiphoniae plastid forces a reevaluation of the evolutionary pathways to parasitism in red algae.</title>
        <authorList>
            <person name="Salomaki E.D."/>
            <person name="Nickles K.R."/>
            <person name="Lane C.E."/>
        </authorList>
    </citation>
    <scope>NUCLEOTIDE SEQUENCE</scope>
</reference>
<dbReference type="NCBIfam" id="TIGR01632">
    <property type="entry name" value="L11_bact"/>
    <property type="match status" value="1"/>
</dbReference>
<organism evidence="8">
    <name type="scientific">Choreocolax polysiphoniae</name>
    <dbReference type="NCBI Taxonomy" id="282351"/>
    <lineage>
        <taxon>Eukaryota</taxon>
        <taxon>Rhodophyta</taxon>
        <taxon>Florideophyceae</taxon>
        <taxon>Rhodymeniophycidae</taxon>
        <taxon>Gigartinales</taxon>
        <taxon>Choreocolacaceae</taxon>
        <taxon>Choreocolax</taxon>
    </lineage>
</organism>
<dbReference type="GO" id="GO:0003735">
    <property type="term" value="F:structural constituent of ribosome"/>
    <property type="evidence" value="ECO:0007669"/>
    <property type="project" value="InterPro"/>
</dbReference>
<keyword evidence="2 5" id="KW-0689">Ribosomal protein</keyword>
<dbReference type="SUPFAM" id="SSF46906">
    <property type="entry name" value="Ribosomal protein L11, C-terminal domain"/>
    <property type="match status" value="1"/>
</dbReference>
<dbReference type="GeneID" id="23629456"/>
<dbReference type="SUPFAM" id="SSF54747">
    <property type="entry name" value="Ribosomal L11/L12e N-terminal domain"/>
    <property type="match status" value="1"/>
</dbReference>
<dbReference type="InterPro" id="IPR020784">
    <property type="entry name" value="Ribosomal_uL11_N"/>
</dbReference>
<dbReference type="AlphaFoldDB" id="A0A0B5W2K4"/>
<dbReference type="InterPro" id="IPR000911">
    <property type="entry name" value="Ribosomal_uL11"/>
</dbReference>
<protein>
    <recommendedName>
        <fullName evidence="4">50S ribosomal protein L11, chloroplastic</fullName>
    </recommendedName>
</protein>
<dbReference type="EMBL" id="KP308096">
    <property type="protein sequence ID" value="AJH65884.1"/>
    <property type="molecule type" value="Genomic_DNA"/>
</dbReference>
<dbReference type="Gene3D" id="3.30.1550.10">
    <property type="entry name" value="Ribosomal protein L11/L12, N-terminal domain"/>
    <property type="match status" value="1"/>
</dbReference>
<dbReference type="PANTHER" id="PTHR11661">
    <property type="entry name" value="60S RIBOSOMAL PROTEIN L12"/>
    <property type="match status" value="1"/>
</dbReference>
<evidence type="ECO:0000256" key="2">
    <source>
        <dbReference type="ARBA" id="ARBA00022980"/>
    </source>
</evidence>
<evidence type="ECO:0000256" key="4">
    <source>
        <dbReference type="ARBA" id="ARBA00035540"/>
    </source>
</evidence>
<evidence type="ECO:0000256" key="5">
    <source>
        <dbReference type="RuleBase" id="RU003978"/>
    </source>
</evidence>
<dbReference type="CDD" id="cd00349">
    <property type="entry name" value="Ribosomal_L11"/>
    <property type="match status" value="1"/>
</dbReference>
<dbReference type="GO" id="GO:0070180">
    <property type="term" value="F:large ribosomal subunit rRNA binding"/>
    <property type="evidence" value="ECO:0007669"/>
    <property type="project" value="TreeGrafter"/>
</dbReference>
<dbReference type="Pfam" id="PF03946">
    <property type="entry name" value="Ribosomal_L11_N"/>
    <property type="match status" value="1"/>
</dbReference>
<proteinExistence type="inferred from homology"/>
<comment type="similarity">
    <text evidence="1 5">Belongs to the universal ribosomal protein uL11 family.</text>
</comment>
<dbReference type="InterPro" id="IPR020783">
    <property type="entry name" value="Ribosomal_uL11_C"/>
</dbReference>
<dbReference type="HAMAP" id="MF_00736">
    <property type="entry name" value="Ribosomal_uL11"/>
    <property type="match status" value="1"/>
</dbReference>
<dbReference type="RefSeq" id="YP_009122126.1">
    <property type="nucleotide sequence ID" value="NC_026522.1"/>
</dbReference>
<dbReference type="InterPro" id="IPR006519">
    <property type="entry name" value="Ribosomal_uL11_bac-typ"/>
</dbReference>
<dbReference type="SMART" id="SM00649">
    <property type="entry name" value="RL11"/>
    <property type="match status" value="1"/>
</dbReference>
<geneLocation type="plastid" evidence="8"/>
<dbReference type="Pfam" id="PF00298">
    <property type="entry name" value="Ribosomal_L11"/>
    <property type="match status" value="1"/>
</dbReference>
<evidence type="ECO:0000256" key="3">
    <source>
        <dbReference type="ARBA" id="ARBA00023274"/>
    </source>
</evidence>
<gene>
    <name evidence="8" type="primary">rpl11</name>
</gene>
<evidence type="ECO:0000259" key="7">
    <source>
        <dbReference type="Pfam" id="PF03946"/>
    </source>
</evidence>
<dbReference type="GO" id="GO:0005762">
    <property type="term" value="C:mitochondrial large ribosomal subunit"/>
    <property type="evidence" value="ECO:0007669"/>
    <property type="project" value="TreeGrafter"/>
</dbReference>
<evidence type="ECO:0000256" key="1">
    <source>
        <dbReference type="ARBA" id="ARBA00010537"/>
    </source>
</evidence>
<evidence type="ECO:0000313" key="8">
    <source>
        <dbReference type="EMBL" id="AJH65884.1"/>
    </source>
</evidence>
<keyword evidence="8" id="KW-0934">Plastid</keyword>
<accession>A0A0B5W2K4</accession>
<dbReference type="InterPro" id="IPR036796">
    <property type="entry name" value="Ribosomal_uL11_N_sf"/>
</dbReference>
<dbReference type="PANTHER" id="PTHR11661:SF1">
    <property type="entry name" value="LARGE RIBOSOMAL SUBUNIT PROTEIN UL11M"/>
    <property type="match status" value="1"/>
</dbReference>
<evidence type="ECO:0000259" key="6">
    <source>
        <dbReference type="Pfam" id="PF00298"/>
    </source>
</evidence>
<feature type="domain" description="Large ribosomal subunit protein uL11 C-terminal" evidence="6">
    <location>
        <begin position="71"/>
        <end position="139"/>
    </location>
</feature>
<keyword evidence="3 5" id="KW-0687">Ribonucleoprotein</keyword>